<reference evidence="8" key="1">
    <citation type="journal article" date="2019" name="Int. J. Syst. Evol. Microbiol.">
        <title>The Global Catalogue of Microorganisms (GCM) 10K type strain sequencing project: providing services to taxonomists for standard genome sequencing and annotation.</title>
        <authorList>
            <consortium name="The Broad Institute Genomics Platform"/>
            <consortium name="The Broad Institute Genome Sequencing Center for Infectious Disease"/>
            <person name="Wu L."/>
            <person name="Ma J."/>
        </authorList>
    </citation>
    <scope>NUCLEOTIDE SEQUENCE [LARGE SCALE GENOMIC DNA]</scope>
    <source>
        <strain evidence="8">JCM 9651</strain>
    </source>
</reference>
<sequence length="376" mass="42658">MRVVKERDGGVVRRVRLVDGGEPVTAACRFLDHLVEWGFSPHTICAYAYDLRRLFTFLAAEGMDWREFRGPDALRLLAFLRRAPSRRPAQRLGLTVVVGPETPGSLLAPATVNRILAAVSSFYDWAVVAEEYDGDSPMQKRLDPALARVPDRHQPFMGRASRQQPMRRTVTVKQPQRLPRPVDEAVLEQFIGSLKRLRDLAVFLLMLDGGLRPGEVLSLHLDDISYGRRRVTVRKRDDHPRGVRGKSRTERVVDLHEPRTLDAVSRYVMHERPLDATSAFVFLVGGRGTRRLEPLGYDAVVRLFARRLDKLGLRTPETTPHALRHTHATAMWEGGMRELSLQKRLGHASPESTKVYTRVSDEAVLADYIRALENNR</sequence>
<evidence type="ECO:0000256" key="4">
    <source>
        <dbReference type="PROSITE-ProRule" id="PRU01248"/>
    </source>
</evidence>
<dbReference type="PANTHER" id="PTHR30349">
    <property type="entry name" value="PHAGE INTEGRASE-RELATED"/>
    <property type="match status" value="1"/>
</dbReference>
<evidence type="ECO:0000256" key="2">
    <source>
        <dbReference type="ARBA" id="ARBA00023125"/>
    </source>
</evidence>
<protein>
    <submittedName>
        <fullName evidence="7">Tyrosine-type recombinase/integrase</fullName>
    </submittedName>
</protein>
<dbReference type="Gene3D" id="1.10.443.10">
    <property type="entry name" value="Intergrase catalytic core"/>
    <property type="match status" value="1"/>
</dbReference>
<gene>
    <name evidence="7" type="ORF">GCM10020367_69510</name>
</gene>
<dbReference type="InterPro" id="IPR050090">
    <property type="entry name" value="Tyrosine_recombinase_XerCD"/>
</dbReference>
<dbReference type="InterPro" id="IPR011010">
    <property type="entry name" value="DNA_brk_join_enz"/>
</dbReference>
<dbReference type="Proteomes" id="UP001499990">
    <property type="component" value="Unassembled WGS sequence"/>
</dbReference>
<evidence type="ECO:0000259" key="5">
    <source>
        <dbReference type="PROSITE" id="PS51898"/>
    </source>
</evidence>
<evidence type="ECO:0000256" key="1">
    <source>
        <dbReference type="ARBA" id="ARBA00022908"/>
    </source>
</evidence>
<keyword evidence="2 4" id="KW-0238">DNA-binding</keyword>
<evidence type="ECO:0000256" key="3">
    <source>
        <dbReference type="ARBA" id="ARBA00023172"/>
    </source>
</evidence>
<dbReference type="PROSITE" id="PS51898">
    <property type="entry name" value="TYR_RECOMBINASE"/>
    <property type="match status" value="1"/>
</dbReference>
<dbReference type="SUPFAM" id="SSF56349">
    <property type="entry name" value="DNA breaking-rejoining enzymes"/>
    <property type="match status" value="1"/>
</dbReference>
<dbReference type="Gene3D" id="1.10.150.130">
    <property type="match status" value="1"/>
</dbReference>
<keyword evidence="8" id="KW-1185">Reference proteome</keyword>
<accession>A0ABP6SNF5</accession>
<dbReference type="PROSITE" id="PS51900">
    <property type="entry name" value="CB"/>
    <property type="match status" value="1"/>
</dbReference>
<keyword evidence="3" id="KW-0233">DNA recombination</keyword>
<dbReference type="Pfam" id="PF02899">
    <property type="entry name" value="Phage_int_SAM_1"/>
    <property type="match status" value="1"/>
</dbReference>
<dbReference type="Pfam" id="PF00589">
    <property type="entry name" value="Phage_integrase"/>
    <property type="match status" value="1"/>
</dbReference>
<dbReference type="PANTHER" id="PTHR30349:SF81">
    <property type="entry name" value="TYROSINE RECOMBINASE XERC"/>
    <property type="match status" value="1"/>
</dbReference>
<dbReference type="InterPro" id="IPR002104">
    <property type="entry name" value="Integrase_catalytic"/>
</dbReference>
<dbReference type="InterPro" id="IPR044068">
    <property type="entry name" value="CB"/>
</dbReference>
<keyword evidence="1" id="KW-0229">DNA integration</keyword>
<comment type="caution">
    <text evidence="7">The sequence shown here is derived from an EMBL/GenBank/DDBJ whole genome shotgun (WGS) entry which is preliminary data.</text>
</comment>
<organism evidence="7 8">
    <name type="scientific">Streptomyces sannanensis</name>
    <dbReference type="NCBI Taxonomy" id="285536"/>
    <lineage>
        <taxon>Bacteria</taxon>
        <taxon>Bacillati</taxon>
        <taxon>Actinomycetota</taxon>
        <taxon>Actinomycetes</taxon>
        <taxon>Kitasatosporales</taxon>
        <taxon>Streptomycetaceae</taxon>
        <taxon>Streptomyces</taxon>
    </lineage>
</organism>
<feature type="domain" description="Tyr recombinase" evidence="5">
    <location>
        <begin position="177"/>
        <end position="370"/>
    </location>
</feature>
<feature type="domain" description="Core-binding (CB)" evidence="6">
    <location>
        <begin position="21"/>
        <end position="127"/>
    </location>
</feature>
<evidence type="ECO:0000313" key="7">
    <source>
        <dbReference type="EMBL" id="GAA3380795.1"/>
    </source>
</evidence>
<name>A0ABP6SNF5_9ACTN</name>
<evidence type="ECO:0000259" key="6">
    <source>
        <dbReference type="PROSITE" id="PS51900"/>
    </source>
</evidence>
<evidence type="ECO:0000313" key="8">
    <source>
        <dbReference type="Proteomes" id="UP001499990"/>
    </source>
</evidence>
<proteinExistence type="predicted"/>
<dbReference type="EMBL" id="BAAAYL010000002">
    <property type="protein sequence ID" value="GAA3380795.1"/>
    <property type="molecule type" value="Genomic_DNA"/>
</dbReference>
<dbReference type="InterPro" id="IPR013762">
    <property type="entry name" value="Integrase-like_cat_sf"/>
</dbReference>
<dbReference type="InterPro" id="IPR010998">
    <property type="entry name" value="Integrase_recombinase_N"/>
</dbReference>
<dbReference type="InterPro" id="IPR004107">
    <property type="entry name" value="Integrase_SAM-like_N"/>
</dbReference>
<dbReference type="RefSeq" id="WP_345045342.1">
    <property type="nucleotide sequence ID" value="NZ_BAAAYL010000002.1"/>
</dbReference>